<feature type="compositionally biased region" description="Basic and acidic residues" evidence="1">
    <location>
        <begin position="28"/>
        <end position="39"/>
    </location>
</feature>
<proteinExistence type="predicted"/>
<comment type="caution">
    <text evidence="4">The sequence shown here is derived from an EMBL/GenBank/DDBJ whole genome shotgun (WGS) entry which is preliminary data.</text>
</comment>
<name>A0AAN9ER80_CROPI</name>
<evidence type="ECO:0000256" key="1">
    <source>
        <dbReference type="SAM" id="MobiDB-lite"/>
    </source>
</evidence>
<dbReference type="Proteomes" id="UP001372338">
    <property type="component" value="Unassembled WGS sequence"/>
</dbReference>
<evidence type="ECO:0000256" key="2">
    <source>
        <dbReference type="SAM" id="Phobius"/>
    </source>
</evidence>
<organism evidence="4 5">
    <name type="scientific">Crotalaria pallida</name>
    <name type="common">Smooth rattlebox</name>
    <name type="synonym">Crotalaria striata</name>
    <dbReference type="NCBI Taxonomy" id="3830"/>
    <lineage>
        <taxon>Eukaryota</taxon>
        <taxon>Viridiplantae</taxon>
        <taxon>Streptophyta</taxon>
        <taxon>Embryophyta</taxon>
        <taxon>Tracheophyta</taxon>
        <taxon>Spermatophyta</taxon>
        <taxon>Magnoliopsida</taxon>
        <taxon>eudicotyledons</taxon>
        <taxon>Gunneridae</taxon>
        <taxon>Pentapetalae</taxon>
        <taxon>rosids</taxon>
        <taxon>fabids</taxon>
        <taxon>Fabales</taxon>
        <taxon>Fabaceae</taxon>
        <taxon>Papilionoideae</taxon>
        <taxon>50 kb inversion clade</taxon>
        <taxon>genistoids sensu lato</taxon>
        <taxon>core genistoids</taxon>
        <taxon>Crotalarieae</taxon>
        <taxon>Crotalaria</taxon>
    </lineage>
</organism>
<dbReference type="AlphaFoldDB" id="A0AAN9ER80"/>
<keyword evidence="2" id="KW-0812">Transmembrane</keyword>
<keyword evidence="2" id="KW-1133">Transmembrane helix</keyword>
<evidence type="ECO:0000313" key="5">
    <source>
        <dbReference type="Proteomes" id="UP001372338"/>
    </source>
</evidence>
<keyword evidence="5" id="KW-1185">Reference proteome</keyword>
<protein>
    <recommendedName>
        <fullName evidence="6">Transmembrane protein</fullName>
    </recommendedName>
</protein>
<evidence type="ECO:0000313" key="4">
    <source>
        <dbReference type="EMBL" id="KAK7261031.1"/>
    </source>
</evidence>
<reference evidence="4 5" key="1">
    <citation type="submission" date="2024-01" db="EMBL/GenBank/DDBJ databases">
        <title>The genomes of 5 underutilized Papilionoideae crops provide insights into root nodulation and disease resistanc.</title>
        <authorList>
            <person name="Yuan L."/>
        </authorList>
    </citation>
    <scope>NUCLEOTIDE SEQUENCE [LARGE SCALE GENOMIC DNA]</scope>
    <source>
        <strain evidence="4">ZHUSHIDOU_FW_LH</strain>
        <tissue evidence="4">Leaf</tissue>
    </source>
</reference>
<feature type="compositionally biased region" description="Low complexity" evidence="1">
    <location>
        <begin position="50"/>
        <end position="74"/>
    </location>
</feature>
<feature type="transmembrane region" description="Helical" evidence="2">
    <location>
        <begin position="91"/>
        <end position="113"/>
    </location>
</feature>
<keyword evidence="3" id="KW-0732">Signal</keyword>
<gene>
    <name evidence="4" type="ORF">RIF29_27334</name>
</gene>
<sequence length="123" mass="13110">MSKVGLIILVLIIAQILVLQAMPHDEAAVPREVSDDQKSNNKIAVDQPVNSGSNNTNSTSSSLEESKTELAAAEGPNYRRLGNHHSTDKSVAGGGVIIGGLVTATFAAVFCYIRVTRKRESVY</sequence>
<accession>A0AAN9ER80</accession>
<dbReference type="PANTHER" id="PTHR34558">
    <property type="entry name" value="EXPRESSED PROTEIN"/>
    <property type="match status" value="1"/>
</dbReference>
<keyword evidence="2" id="KW-0472">Membrane</keyword>
<feature type="signal peptide" evidence="3">
    <location>
        <begin position="1"/>
        <end position="21"/>
    </location>
</feature>
<evidence type="ECO:0008006" key="6">
    <source>
        <dbReference type="Google" id="ProtNLM"/>
    </source>
</evidence>
<dbReference type="PANTHER" id="PTHR34558:SF4">
    <property type="entry name" value="TRANSMEMBRANE PROTEIN"/>
    <property type="match status" value="1"/>
</dbReference>
<dbReference type="EMBL" id="JAYWIO010000005">
    <property type="protein sequence ID" value="KAK7261031.1"/>
    <property type="molecule type" value="Genomic_DNA"/>
</dbReference>
<evidence type="ECO:0000256" key="3">
    <source>
        <dbReference type="SAM" id="SignalP"/>
    </source>
</evidence>
<feature type="chain" id="PRO_5042933477" description="Transmembrane protein" evidence="3">
    <location>
        <begin position="22"/>
        <end position="123"/>
    </location>
</feature>
<feature type="region of interest" description="Disordered" evidence="1">
    <location>
        <begin position="28"/>
        <end position="90"/>
    </location>
</feature>